<keyword evidence="3" id="KW-0813">Transport</keyword>
<dbReference type="GO" id="GO:0030139">
    <property type="term" value="C:endocytic vesicle"/>
    <property type="evidence" value="ECO:0007669"/>
    <property type="project" value="TreeGrafter"/>
</dbReference>
<keyword evidence="6 11" id="KW-0732">Signal</keyword>
<evidence type="ECO:0000256" key="10">
    <source>
        <dbReference type="SAM" id="Phobius"/>
    </source>
</evidence>
<dbReference type="EMBL" id="GEDC01026435">
    <property type="protein sequence ID" value="JAS10863.1"/>
    <property type="molecule type" value="Transcribed_RNA"/>
</dbReference>
<feature type="signal peptide" evidence="11">
    <location>
        <begin position="1"/>
        <end position="17"/>
    </location>
</feature>
<keyword evidence="4" id="KW-1003">Cell membrane</keyword>
<dbReference type="Pfam" id="PF14828">
    <property type="entry name" value="Amnionless"/>
    <property type="match status" value="1"/>
</dbReference>
<proteinExistence type="predicted"/>
<keyword evidence="7" id="KW-0653">Protein transport</keyword>
<evidence type="ECO:0000256" key="7">
    <source>
        <dbReference type="ARBA" id="ARBA00022927"/>
    </source>
</evidence>
<gene>
    <name evidence="12" type="ORF">g.30674</name>
</gene>
<dbReference type="AlphaFoldDB" id="A0A1B6CBN0"/>
<evidence type="ECO:0000313" key="12">
    <source>
        <dbReference type="EMBL" id="JAS10863.1"/>
    </source>
</evidence>
<evidence type="ECO:0000256" key="6">
    <source>
        <dbReference type="ARBA" id="ARBA00022729"/>
    </source>
</evidence>
<accession>A0A1B6CBN0</accession>
<protein>
    <recommendedName>
        <fullName evidence="2">Protein amnionless</fullName>
    </recommendedName>
</protein>
<evidence type="ECO:0000256" key="3">
    <source>
        <dbReference type="ARBA" id="ARBA00022448"/>
    </source>
</evidence>
<reference evidence="12" key="1">
    <citation type="submission" date="2015-12" db="EMBL/GenBank/DDBJ databases">
        <title>De novo transcriptome assembly of four potential Pierce s Disease insect vectors from Arizona vineyards.</title>
        <authorList>
            <person name="Tassone E.E."/>
        </authorList>
    </citation>
    <scope>NUCLEOTIDE SEQUENCE</scope>
</reference>
<evidence type="ECO:0000256" key="11">
    <source>
        <dbReference type="SAM" id="SignalP"/>
    </source>
</evidence>
<evidence type="ECO:0000256" key="4">
    <source>
        <dbReference type="ARBA" id="ARBA00022475"/>
    </source>
</evidence>
<dbReference type="PANTHER" id="PTHR14995">
    <property type="entry name" value="AMNIONLESS"/>
    <property type="match status" value="1"/>
</dbReference>
<evidence type="ECO:0000256" key="9">
    <source>
        <dbReference type="ARBA" id="ARBA00023136"/>
    </source>
</evidence>
<evidence type="ECO:0000256" key="2">
    <source>
        <dbReference type="ARBA" id="ARBA00021200"/>
    </source>
</evidence>
<comment type="subcellular location">
    <subcellularLocation>
        <location evidence="1">Cell membrane</location>
        <topology evidence="1">Single-pass type I membrane protein</topology>
    </subcellularLocation>
</comment>
<feature type="chain" id="PRO_5008580283" description="Protein amnionless" evidence="11">
    <location>
        <begin position="18"/>
        <end position="466"/>
    </location>
</feature>
<evidence type="ECO:0000256" key="8">
    <source>
        <dbReference type="ARBA" id="ARBA00022989"/>
    </source>
</evidence>
<dbReference type="PANTHER" id="PTHR14995:SF2">
    <property type="entry name" value="PROTEIN AMNIONLESS"/>
    <property type="match status" value="1"/>
</dbReference>
<dbReference type="GO" id="GO:0006898">
    <property type="term" value="P:receptor-mediated endocytosis"/>
    <property type="evidence" value="ECO:0007669"/>
    <property type="project" value="TreeGrafter"/>
</dbReference>
<keyword evidence="8 10" id="KW-1133">Transmembrane helix</keyword>
<dbReference type="GO" id="GO:0015031">
    <property type="term" value="P:protein transport"/>
    <property type="evidence" value="ECO:0007669"/>
    <property type="project" value="UniProtKB-KW"/>
</dbReference>
<dbReference type="GO" id="GO:0016324">
    <property type="term" value="C:apical plasma membrane"/>
    <property type="evidence" value="ECO:0007669"/>
    <property type="project" value="TreeGrafter"/>
</dbReference>
<organism evidence="12">
    <name type="scientific">Clastoptera arizonana</name>
    <name type="common">Arizona spittle bug</name>
    <dbReference type="NCBI Taxonomy" id="38151"/>
    <lineage>
        <taxon>Eukaryota</taxon>
        <taxon>Metazoa</taxon>
        <taxon>Ecdysozoa</taxon>
        <taxon>Arthropoda</taxon>
        <taxon>Hexapoda</taxon>
        <taxon>Insecta</taxon>
        <taxon>Pterygota</taxon>
        <taxon>Neoptera</taxon>
        <taxon>Paraneoptera</taxon>
        <taxon>Hemiptera</taxon>
        <taxon>Auchenorrhyncha</taxon>
        <taxon>Cercopoidea</taxon>
        <taxon>Clastopteridae</taxon>
        <taxon>Clastoptera</taxon>
    </lineage>
</organism>
<evidence type="ECO:0000256" key="1">
    <source>
        <dbReference type="ARBA" id="ARBA00004251"/>
    </source>
</evidence>
<keyword evidence="5 10" id="KW-0812">Transmembrane</keyword>
<evidence type="ECO:0000256" key="5">
    <source>
        <dbReference type="ARBA" id="ARBA00022692"/>
    </source>
</evidence>
<feature type="transmembrane region" description="Helical" evidence="10">
    <location>
        <begin position="336"/>
        <end position="359"/>
    </location>
</feature>
<keyword evidence="9 10" id="KW-0472">Membrane</keyword>
<sequence>MIFIVLIRVLFLTSISALQRHWLRDIDYNNKDNWDVGHVPCGADHVLFPERMNFAVELPSVMVTPELVLPNSGEIILSETGSIEISTTPVLNCKGEDATFKIFEAAYWTDANNWDGWNNATPHVERIPCQSDRVVFSTEGTFRVVMPSETVQIAALTIGGEEMDTLSWEDFSKSEVGRQQFYTNKLRPPKVEISSEALLCSSSGCECFNSYLETSICSRISCQVATCFTPVRPMGSCCDLCGAVLLFGYTRTFSMKNLKQKIKEAVQSSDWSVVWHVRKYGDVIQLVLVEDGEYAGNIEDISHELKDILLKQNNGLLVKSVHSSGPVYYPMTFGKFLMRFFFTMIASFVFIAAIFVYYYGNTGLAIRRFLSDERRPFLFARFENQSGDTIRLRNSSEQSISIVSLPQAFDNPMYGSADQTPKDVTIGNPIYTELITEEAEEDGDIELKEEFEKEIVEEKEEDDILP</sequence>
<name>A0A1B6CBN0_9HEMI</name>
<dbReference type="InterPro" id="IPR026112">
    <property type="entry name" value="AMN"/>
</dbReference>